<dbReference type="NCBIfam" id="NF009150">
    <property type="entry name" value="PRK12497.1-3"/>
    <property type="match status" value="1"/>
</dbReference>
<comment type="similarity">
    <text evidence="1 2">Belongs to the UPF0102 family.</text>
</comment>
<keyword evidence="4" id="KW-1185">Reference proteome</keyword>
<dbReference type="NCBIfam" id="TIGR00252">
    <property type="entry name" value="YraN family protein"/>
    <property type="match status" value="1"/>
</dbReference>
<dbReference type="CDD" id="cd20736">
    <property type="entry name" value="PoNe_Nuclease"/>
    <property type="match status" value="1"/>
</dbReference>
<protein>
    <recommendedName>
        <fullName evidence="2">UPF0102 protein BARAN1_0279</fullName>
    </recommendedName>
</protein>
<evidence type="ECO:0000256" key="2">
    <source>
        <dbReference type="HAMAP-Rule" id="MF_00048"/>
    </source>
</evidence>
<organism evidence="3 4">
    <name type="scientific">Candidatus Bipolaricaulis anaerobius</name>
    <dbReference type="NCBI Taxonomy" id="2026885"/>
    <lineage>
        <taxon>Bacteria</taxon>
        <taxon>Candidatus Bipolaricaulota</taxon>
        <taxon>Candidatus Bipolaricaulia</taxon>
        <taxon>Candidatus Bipolaricaulales</taxon>
        <taxon>Candidatus Bipolaricaulaceae</taxon>
        <taxon>Candidatus Bipolaricaulis</taxon>
    </lineage>
</organism>
<dbReference type="GO" id="GO:0003676">
    <property type="term" value="F:nucleic acid binding"/>
    <property type="evidence" value="ECO:0007669"/>
    <property type="project" value="InterPro"/>
</dbReference>
<dbReference type="PANTHER" id="PTHR34039:SF1">
    <property type="entry name" value="UPF0102 PROTEIN YRAN"/>
    <property type="match status" value="1"/>
</dbReference>
<dbReference type="NCBIfam" id="NF009154">
    <property type="entry name" value="PRK12497.3-3"/>
    <property type="match status" value="1"/>
</dbReference>
<dbReference type="EMBL" id="LS483254">
    <property type="protein sequence ID" value="SQD92304.1"/>
    <property type="molecule type" value="Genomic_DNA"/>
</dbReference>
<proteinExistence type="inferred from homology"/>
<accession>A0A2X3MK53</accession>
<dbReference type="OrthoDB" id="9802516at2"/>
<dbReference type="RefSeq" id="WP_122031739.1">
    <property type="nucleotide sequence ID" value="NZ_LS483254.1"/>
</dbReference>
<dbReference type="Gene3D" id="3.40.1350.10">
    <property type="match status" value="1"/>
</dbReference>
<dbReference type="HAMAP" id="MF_00048">
    <property type="entry name" value="UPF0102"/>
    <property type="match status" value="1"/>
</dbReference>
<evidence type="ECO:0000256" key="1">
    <source>
        <dbReference type="ARBA" id="ARBA00006738"/>
    </source>
</evidence>
<dbReference type="PANTHER" id="PTHR34039">
    <property type="entry name" value="UPF0102 PROTEIN YRAN"/>
    <property type="match status" value="1"/>
</dbReference>
<dbReference type="InterPro" id="IPR011856">
    <property type="entry name" value="tRNA_endonuc-like_dom_sf"/>
</dbReference>
<dbReference type="InterPro" id="IPR011335">
    <property type="entry name" value="Restrct_endonuc-II-like"/>
</dbReference>
<evidence type="ECO:0000313" key="3">
    <source>
        <dbReference type="EMBL" id="SQD92304.1"/>
    </source>
</evidence>
<name>A0A2X3MK53_9BACT</name>
<dbReference type="Pfam" id="PF02021">
    <property type="entry name" value="UPF0102"/>
    <property type="match status" value="1"/>
</dbReference>
<reference evidence="4" key="1">
    <citation type="submission" date="2018-05" db="EMBL/GenBank/DDBJ databases">
        <authorList>
            <person name="Hao L."/>
        </authorList>
    </citation>
    <scope>NUCLEOTIDE SEQUENCE [LARGE SCALE GENOMIC DNA]</scope>
</reference>
<dbReference type="KEGG" id="bana:BARAN1_0279"/>
<dbReference type="SUPFAM" id="SSF52980">
    <property type="entry name" value="Restriction endonuclease-like"/>
    <property type="match status" value="1"/>
</dbReference>
<sequence>MDGKRAEEIACQHLRSQGMRVVARNWRWRGGEVDIIARDGPTVVFVEVKARADDAHGTPEEAVTRGKRDRLWRTALAFLGGEPEVPVRFDVVAIGPHGLHHIRDAFREEDVRPGP</sequence>
<dbReference type="InterPro" id="IPR003509">
    <property type="entry name" value="UPF0102_YraN-like"/>
</dbReference>
<gene>
    <name evidence="3" type="ORF">BARAN1_0279</name>
</gene>
<evidence type="ECO:0000313" key="4">
    <source>
        <dbReference type="Proteomes" id="UP000249818"/>
    </source>
</evidence>
<dbReference type="AlphaFoldDB" id="A0A2X3MK53"/>
<dbReference type="Proteomes" id="UP000249818">
    <property type="component" value="Chromosome BARAN1"/>
</dbReference>